<keyword evidence="2" id="KW-0547">Nucleotide-binding</keyword>
<dbReference type="SUPFAM" id="SSF52540">
    <property type="entry name" value="P-loop containing nucleoside triphosphate hydrolases"/>
    <property type="match status" value="1"/>
</dbReference>
<name>A0ABQ9F0D1_TEGGR</name>
<dbReference type="InterPro" id="IPR027417">
    <property type="entry name" value="P-loop_NTPase"/>
</dbReference>
<keyword evidence="6" id="KW-0539">Nucleus</keyword>
<feature type="non-terminal residue" evidence="8">
    <location>
        <position position="1"/>
    </location>
</feature>
<keyword evidence="9" id="KW-1185">Reference proteome</keyword>
<keyword evidence="3" id="KW-0227">DNA damage</keyword>
<dbReference type="InterPro" id="IPR047348">
    <property type="entry name" value="XRCC3-like_C"/>
</dbReference>
<proteinExistence type="predicted"/>
<reference evidence="8 9" key="1">
    <citation type="submission" date="2022-12" db="EMBL/GenBank/DDBJ databases">
        <title>Chromosome-level genome of Tegillarca granosa.</title>
        <authorList>
            <person name="Kim J."/>
        </authorList>
    </citation>
    <scope>NUCLEOTIDE SEQUENCE [LARGE SCALE GENOMIC DNA]</scope>
    <source>
        <strain evidence="8">Teg-2019</strain>
        <tissue evidence="8">Adductor muscle</tissue>
    </source>
</reference>
<evidence type="ECO:0000256" key="2">
    <source>
        <dbReference type="ARBA" id="ARBA00022741"/>
    </source>
</evidence>
<dbReference type="PANTHER" id="PTHR46487">
    <property type="entry name" value="DNA REPAIR PROTEIN XRCC3"/>
    <property type="match status" value="1"/>
</dbReference>
<comment type="subcellular location">
    <subcellularLocation>
        <location evidence="1">Nucleus</location>
    </subcellularLocation>
</comment>
<evidence type="ECO:0000256" key="6">
    <source>
        <dbReference type="ARBA" id="ARBA00023242"/>
    </source>
</evidence>
<dbReference type="CDD" id="cd19491">
    <property type="entry name" value="XRCC3"/>
    <property type="match status" value="1"/>
</dbReference>
<evidence type="ECO:0000256" key="4">
    <source>
        <dbReference type="ARBA" id="ARBA00022840"/>
    </source>
</evidence>
<evidence type="ECO:0000256" key="1">
    <source>
        <dbReference type="ARBA" id="ARBA00004123"/>
    </source>
</evidence>
<dbReference type="InterPro" id="IPR013632">
    <property type="entry name" value="Rad51_C"/>
</dbReference>
<protein>
    <recommendedName>
        <fullName evidence="7">RecA family profile 1 domain-containing protein</fullName>
    </recommendedName>
</protein>
<accession>A0ABQ9F0D1</accession>
<feature type="domain" description="RecA family profile 1" evidence="7">
    <location>
        <begin position="1"/>
        <end position="161"/>
    </location>
</feature>
<dbReference type="PROSITE" id="PS50162">
    <property type="entry name" value="RECA_2"/>
    <property type="match status" value="1"/>
</dbReference>
<keyword evidence="5" id="KW-0234">DNA repair</keyword>
<dbReference type="PANTHER" id="PTHR46487:SF1">
    <property type="entry name" value="DNA REPAIR PROTEIN XRCC3"/>
    <property type="match status" value="1"/>
</dbReference>
<dbReference type="Gene3D" id="3.40.50.300">
    <property type="entry name" value="P-loop containing nucleotide triphosphate hydrolases"/>
    <property type="match status" value="1"/>
</dbReference>
<dbReference type="EMBL" id="JARBDR010000657">
    <property type="protein sequence ID" value="KAJ8308998.1"/>
    <property type="molecule type" value="Genomic_DNA"/>
</dbReference>
<organism evidence="8 9">
    <name type="scientific">Tegillarca granosa</name>
    <name type="common">Malaysian cockle</name>
    <name type="synonym">Anadara granosa</name>
    <dbReference type="NCBI Taxonomy" id="220873"/>
    <lineage>
        <taxon>Eukaryota</taxon>
        <taxon>Metazoa</taxon>
        <taxon>Spiralia</taxon>
        <taxon>Lophotrochozoa</taxon>
        <taxon>Mollusca</taxon>
        <taxon>Bivalvia</taxon>
        <taxon>Autobranchia</taxon>
        <taxon>Pteriomorphia</taxon>
        <taxon>Arcoida</taxon>
        <taxon>Arcoidea</taxon>
        <taxon>Arcidae</taxon>
        <taxon>Tegillarca</taxon>
    </lineage>
</organism>
<gene>
    <name evidence="8" type="ORF">KUTeg_013872</name>
</gene>
<sequence>GIFSRGITEICGESASGKTQFCLQLSLTVQLPEKHGGLNGGVAYICTEDAFPSKRLHQILQHFSRKTENILESKIKFSDQIFIEHVSDVEGLVYCTEKKLPLLLAQNAIKLVIIDSIAALFRCEYNSSEMIKRSKHMNSLAAALHRLGHQHNIPIVCVNQVTGSVGSTDKKHMPSLGLSWSNQITSRIMFSRTEQQIMLPRQYINNVVTGGFETSVRKMEVLFAPHLPSLELMFVIDQEGIKALV</sequence>
<comment type="caution">
    <text evidence="8">The sequence shown here is derived from an EMBL/GenBank/DDBJ whole genome shotgun (WGS) entry which is preliminary data.</text>
</comment>
<evidence type="ECO:0000313" key="8">
    <source>
        <dbReference type="EMBL" id="KAJ8308998.1"/>
    </source>
</evidence>
<evidence type="ECO:0000256" key="5">
    <source>
        <dbReference type="ARBA" id="ARBA00023204"/>
    </source>
</evidence>
<evidence type="ECO:0000259" key="7">
    <source>
        <dbReference type="PROSITE" id="PS50162"/>
    </source>
</evidence>
<evidence type="ECO:0000313" key="9">
    <source>
        <dbReference type="Proteomes" id="UP001217089"/>
    </source>
</evidence>
<dbReference type="Proteomes" id="UP001217089">
    <property type="component" value="Unassembled WGS sequence"/>
</dbReference>
<keyword evidence="4" id="KW-0067">ATP-binding</keyword>
<dbReference type="InterPro" id="IPR020588">
    <property type="entry name" value="RecA_ATP-bd"/>
</dbReference>
<evidence type="ECO:0000256" key="3">
    <source>
        <dbReference type="ARBA" id="ARBA00022763"/>
    </source>
</evidence>
<dbReference type="Pfam" id="PF08423">
    <property type="entry name" value="Rad51"/>
    <property type="match status" value="1"/>
</dbReference>